<feature type="transmembrane region" description="Helical" evidence="1">
    <location>
        <begin position="6"/>
        <end position="30"/>
    </location>
</feature>
<reference evidence="2 3" key="1">
    <citation type="submission" date="2021-03" db="EMBL/GenBank/DDBJ databases">
        <title>novel species isolated from a fishpond in China.</title>
        <authorList>
            <person name="Lu H."/>
            <person name="Cai Z."/>
        </authorList>
    </citation>
    <scope>NUCLEOTIDE SEQUENCE [LARGE SCALE GENOMIC DNA]</scope>
    <source>
        <strain evidence="2 3">JCM 31546</strain>
    </source>
</reference>
<evidence type="ECO:0000256" key="1">
    <source>
        <dbReference type="SAM" id="Phobius"/>
    </source>
</evidence>
<sequence>MNKEYLDFIYAISLVIGIFGGLFYGIQILYKNFKTAQKKRRQQLIGAWTNEGSIGNNETHYLTISLDLDLEDGEVVGLVEYVRSLKDDEEFKNISLNGNFFWRTSKLRMSIVKQGEVFDCGYLKIRRQNHKRLELVSKSVVERHFPRRTILWKA</sequence>
<dbReference type="RefSeq" id="WP_206568520.1">
    <property type="nucleotide sequence ID" value="NZ_JAFKCW010000001.1"/>
</dbReference>
<evidence type="ECO:0000313" key="3">
    <source>
        <dbReference type="Proteomes" id="UP000664698"/>
    </source>
</evidence>
<keyword evidence="1" id="KW-0472">Membrane</keyword>
<dbReference type="EMBL" id="JAFKCW010000001">
    <property type="protein sequence ID" value="MBN7800575.1"/>
    <property type="molecule type" value="Genomic_DNA"/>
</dbReference>
<proteinExistence type="predicted"/>
<dbReference type="Proteomes" id="UP000664698">
    <property type="component" value="Unassembled WGS sequence"/>
</dbReference>
<organism evidence="2 3">
    <name type="scientific">Algoriphagus aestuariicola</name>
    <dbReference type="NCBI Taxonomy" id="1852016"/>
    <lineage>
        <taxon>Bacteria</taxon>
        <taxon>Pseudomonadati</taxon>
        <taxon>Bacteroidota</taxon>
        <taxon>Cytophagia</taxon>
        <taxon>Cytophagales</taxon>
        <taxon>Cyclobacteriaceae</taxon>
        <taxon>Algoriphagus</taxon>
    </lineage>
</organism>
<evidence type="ECO:0000313" key="2">
    <source>
        <dbReference type="EMBL" id="MBN7800575.1"/>
    </source>
</evidence>
<gene>
    <name evidence="2" type="ORF">J0A67_06870</name>
</gene>
<keyword evidence="3" id="KW-1185">Reference proteome</keyword>
<keyword evidence="1" id="KW-1133">Transmembrane helix</keyword>
<keyword evidence="1" id="KW-0812">Transmembrane</keyword>
<evidence type="ECO:0008006" key="4">
    <source>
        <dbReference type="Google" id="ProtNLM"/>
    </source>
</evidence>
<name>A0ABS3BMM3_9BACT</name>
<accession>A0ABS3BMM3</accession>
<comment type="caution">
    <text evidence="2">The sequence shown here is derived from an EMBL/GenBank/DDBJ whole genome shotgun (WGS) entry which is preliminary data.</text>
</comment>
<protein>
    <recommendedName>
        <fullName evidence="4">DUF2500 family protein</fullName>
    </recommendedName>
</protein>